<reference evidence="2" key="1">
    <citation type="submission" date="2023-06" db="EMBL/GenBank/DDBJ databases">
        <authorList>
            <person name="Delattre M."/>
        </authorList>
    </citation>
    <scope>NUCLEOTIDE SEQUENCE</scope>
    <source>
        <strain evidence="2">AF72</strain>
    </source>
</reference>
<accession>A0AA36GAQ4</accession>
<dbReference type="EMBL" id="CATQJA010002688">
    <property type="protein sequence ID" value="CAJ0584194.1"/>
    <property type="molecule type" value="Genomic_DNA"/>
</dbReference>
<proteinExistence type="predicted"/>
<protein>
    <submittedName>
        <fullName evidence="2">Uncharacterized protein</fullName>
    </submittedName>
</protein>
<evidence type="ECO:0000313" key="3">
    <source>
        <dbReference type="Proteomes" id="UP001177023"/>
    </source>
</evidence>
<keyword evidence="3" id="KW-1185">Reference proteome</keyword>
<evidence type="ECO:0000313" key="2">
    <source>
        <dbReference type="EMBL" id="CAJ0584194.1"/>
    </source>
</evidence>
<evidence type="ECO:0000256" key="1">
    <source>
        <dbReference type="SAM" id="MobiDB-lite"/>
    </source>
</evidence>
<feature type="non-terminal residue" evidence="2">
    <location>
        <position position="105"/>
    </location>
</feature>
<feature type="compositionally biased region" description="Low complexity" evidence="1">
    <location>
        <begin position="31"/>
        <end position="45"/>
    </location>
</feature>
<feature type="region of interest" description="Disordered" evidence="1">
    <location>
        <begin position="19"/>
        <end position="61"/>
    </location>
</feature>
<gene>
    <name evidence="2" type="ORF">MSPICULIGERA_LOCUS22256</name>
</gene>
<dbReference type="AlphaFoldDB" id="A0AA36GAQ4"/>
<feature type="compositionally biased region" description="Gly residues" evidence="1">
    <location>
        <begin position="46"/>
        <end position="60"/>
    </location>
</feature>
<comment type="caution">
    <text evidence="2">The sequence shown here is derived from an EMBL/GenBank/DDBJ whole genome shotgun (WGS) entry which is preliminary data.</text>
</comment>
<organism evidence="2 3">
    <name type="scientific">Mesorhabditis spiculigera</name>
    <dbReference type="NCBI Taxonomy" id="96644"/>
    <lineage>
        <taxon>Eukaryota</taxon>
        <taxon>Metazoa</taxon>
        <taxon>Ecdysozoa</taxon>
        <taxon>Nematoda</taxon>
        <taxon>Chromadorea</taxon>
        <taxon>Rhabditida</taxon>
        <taxon>Rhabditina</taxon>
        <taxon>Rhabditomorpha</taxon>
        <taxon>Rhabditoidea</taxon>
        <taxon>Rhabditidae</taxon>
        <taxon>Mesorhabditinae</taxon>
        <taxon>Mesorhabditis</taxon>
    </lineage>
</organism>
<sequence length="105" mass="10950">MLSAEVLRQSCEPMTMNAALGAREADQNSPFGSYLSSASSNNSSYGGMGGNGGGLFGGRGNSSASVPLNEPVFVNTTLTASQRLDLYRQLVYPPCDGVPTLQLSR</sequence>
<dbReference type="Proteomes" id="UP001177023">
    <property type="component" value="Unassembled WGS sequence"/>
</dbReference>
<name>A0AA36GAQ4_9BILA</name>